<evidence type="ECO:0000256" key="7">
    <source>
        <dbReference type="SAM" id="Coils"/>
    </source>
</evidence>
<dbReference type="OrthoDB" id="4236860at2759"/>
<keyword evidence="2" id="KW-0862">Zinc</keyword>
<dbReference type="SUPFAM" id="SSF57701">
    <property type="entry name" value="Zn2/Cys6 DNA-binding domain"/>
    <property type="match status" value="1"/>
</dbReference>
<protein>
    <recommendedName>
        <fullName evidence="9">Zn(2)-C6 fungal-type domain-containing protein</fullName>
    </recommendedName>
</protein>
<dbReference type="GO" id="GO:0006351">
    <property type="term" value="P:DNA-templated transcription"/>
    <property type="evidence" value="ECO:0007669"/>
    <property type="project" value="InterPro"/>
</dbReference>
<evidence type="ECO:0000256" key="4">
    <source>
        <dbReference type="ARBA" id="ARBA00023125"/>
    </source>
</evidence>
<dbReference type="CDD" id="cd00067">
    <property type="entry name" value="GAL4"/>
    <property type="match status" value="1"/>
</dbReference>
<evidence type="ECO:0000256" key="2">
    <source>
        <dbReference type="ARBA" id="ARBA00022833"/>
    </source>
</evidence>
<dbReference type="GO" id="GO:0008270">
    <property type="term" value="F:zinc ion binding"/>
    <property type="evidence" value="ECO:0007669"/>
    <property type="project" value="InterPro"/>
</dbReference>
<evidence type="ECO:0000313" key="11">
    <source>
        <dbReference type="Proteomes" id="UP000503462"/>
    </source>
</evidence>
<keyword evidence="11" id="KW-1185">Reference proteome</keyword>
<accession>A0A6H0XXD6</accession>
<dbReference type="InterPro" id="IPR007219">
    <property type="entry name" value="XnlR_reg_dom"/>
</dbReference>
<evidence type="ECO:0000256" key="3">
    <source>
        <dbReference type="ARBA" id="ARBA00023015"/>
    </source>
</evidence>
<keyword evidence="5" id="KW-0804">Transcription</keyword>
<dbReference type="EMBL" id="CP051141">
    <property type="protein sequence ID" value="QIW99436.1"/>
    <property type="molecule type" value="Genomic_DNA"/>
</dbReference>
<dbReference type="PROSITE" id="PS50048">
    <property type="entry name" value="ZN2_CY6_FUNGAL_2"/>
    <property type="match status" value="1"/>
</dbReference>
<evidence type="ECO:0000256" key="8">
    <source>
        <dbReference type="SAM" id="MobiDB-lite"/>
    </source>
</evidence>
<dbReference type="PANTHER" id="PTHR31944">
    <property type="entry name" value="HEME-RESPONSIVE ZINC FINGER TRANSCRIPTION FACTOR HAP1"/>
    <property type="match status" value="1"/>
</dbReference>
<feature type="region of interest" description="Disordered" evidence="8">
    <location>
        <begin position="412"/>
        <end position="432"/>
    </location>
</feature>
<keyword evidence="7" id="KW-0175">Coiled coil</keyword>
<gene>
    <name evidence="10" type="ORF">AMS68_004954</name>
</gene>
<dbReference type="Pfam" id="PF04082">
    <property type="entry name" value="Fungal_trans"/>
    <property type="match status" value="1"/>
</dbReference>
<dbReference type="GO" id="GO:0001228">
    <property type="term" value="F:DNA-binding transcription activator activity, RNA polymerase II-specific"/>
    <property type="evidence" value="ECO:0007669"/>
    <property type="project" value="TreeGrafter"/>
</dbReference>
<keyword evidence="6" id="KW-0539">Nucleus</keyword>
<dbReference type="Gene3D" id="4.10.240.10">
    <property type="entry name" value="Zn(2)-C6 fungal-type DNA-binding domain"/>
    <property type="match status" value="1"/>
</dbReference>
<dbReference type="GO" id="GO:0000978">
    <property type="term" value="F:RNA polymerase II cis-regulatory region sequence-specific DNA binding"/>
    <property type="evidence" value="ECO:0007669"/>
    <property type="project" value="TreeGrafter"/>
</dbReference>
<feature type="domain" description="Zn(2)-C6 fungal-type" evidence="9">
    <location>
        <begin position="27"/>
        <end position="59"/>
    </location>
</feature>
<dbReference type="Proteomes" id="UP000503462">
    <property type="component" value="Chromosome 3"/>
</dbReference>
<dbReference type="PANTHER" id="PTHR31944:SF130">
    <property type="entry name" value="ZN(II)2CYS6 TRANSCRIPTION FACTO (EUROFUNG)"/>
    <property type="match status" value="1"/>
</dbReference>
<keyword evidence="1" id="KW-0479">Metal-binding</keyword>
<evidence type="ECO:0000256" key="5">
    <source>
        <dbReference type="ARBA" id="ARBA00023163"/>
    </source>
</evidence>
<evidence type="ECO:0000313" key="10">
    <source>
        <dbReference type="EMBL" id="QIW99436.1"/>
    </source>
</evidence>
<feature type="coiled-coil region" evidence="7">
    <location>
        <begin position="83"/>
        <end position="110"/>
    </location>
</feature>
<keyword evidence="3" id="KW-0805">Transcription regulation</keyword>
<dbReference type="SMART" id="SM00066">
    <property type="entry name" value="GAL4"/>
    <property type="match status" value="1"/>
</dbReference>
<dbReference type="GO" id="GO:0005634">
    <property type="term" value="C:nucleus"/>
    <property type="evidence" value="ECO:0007669"/>
    <property type="project" value="TreeGrafter"/>
</dbReference>
<keyword evidence="4" id="KW-0238">DNA-binding</keyword>
<evidence type="ECO:0000256" key="1">
    <source>
        <dbReference type="ARBA" id="ARBA00022723"/>
    </source>
</evidence>
<proteinExistence type="predicted"/>
<sequence>MSQEPVDSSTADLGEGPERKRRRKVLSCWDCRRRKLQCDRALPACGRCTKAGKAGNCLYIDDAGGETSTITATSTRTEPSDHRADINTQLDSKDRRIRELEIALAQSERSHAMVALREHRFPLTPESTMGNNNVAATAMDRESMVLRGRGFKTKYFGSTHPGAIMGFIPSLSSITKDAFEKYPALGQMRSDIHALEERIGDDDAAVSQTRDQDLQSLMPPKIDADELVHLYVDTFENIYHMLHLPTFWKAYEEMWTGTAVTSPHFIAIVLLMMACVSCLSSQPQRYVAQSSTSRNRALHWIRHCEDWISRQSQKHVTAADFQIRCLLWLGRQTSARRIKRAWTDAGSVLRFCMSAGLHRNPDLLQKETSALDKELRRRIWATAVDFELQASFDRGMVSAPWLLQSDSPGPANLQDEDFASSRKPTPRPLHDFTPSSYLAQANDSLMLRSTLNAVLNNIRQSLTFDEVKHYTEEIEAHIANIPAWTDRRSDVPKALLSLRLQQYLLVLHDRHLRQANTSTECNFSKAVVLETALKIVETHKMLVAKGSLALTLYCLDPLRIAVSTAHLQSFIDPKMDLALSRSFDTLTPQLMEDVIKLIQDKFYRFGRDDSYGSH</sequence>
<evidence type="ECO:0000256" key="6">
    <source>
        <dbReference type="ARBA" id="ARBA00023242"/>
    </source>
</evidence>
<dbReference type="InterPro" id="IPR051430">
    <property type="entry name" value="Fungal_TF_Env_Response"/>
</dbReference>
<name>A0A6H0XXD6_9PEZI</name>
<organism evidence="10 11">
    <name type="scientific">Peltaster fructicola</name>
    <dbReference type="NCBI Taxonomy" id="286661"/>
    <lineage>
        <taxon>Eukaryota</taxon>
        <taxon>Fungi</taxon>
        <taxon>Dikarya</taxon>
        <taxon>Ascomycota</taxon>
        <taxon>Pezizomycotina</taxon>
        <taxon>Dothideomycetes</taxon>
        <taxon>Dothideomycetes incertae sedis</taxon>
        <taxon>Peltaster</taxon>
    </lineage>
</organism>
<dbReference type="InterPro" id="IPR036864">
    <property type="entry name" value="Zn2-C6_fun-type_DNA-bd_sf"/>
</dbReference>
<dbReference type="InterPro" id="IPR001138">
    <property type="entry name" value="Zn2Cys6_DnaBD"/>
</dbReference>
<dbReference type="Pfam" id="PF00172">
    <property type="entry name" value="Zn_clus"/>
    <property type="match status" value="1"/>
</dbReference>
<dbReference type="AlphaFoldDB" id="A0A6H0XXD6"/>
<dbReference type="PROSITE" id="PS00463">
    <property type="entry name" value="ZN2_CY6_FUNGAL_1"/>
    <property type="match status" value="1"/>
</dbReference>
<reference evidence="10 11" key="1">
    <citation type="journal article" date="2016" name="Sci. Rep.">
        <title>Peltaster fructicola genome reveals evolution from an invasive phytopathogen to an ectophytic parasite.</title>
        <authorList>
            <person name="Xu C."/>
            <person name="Chen H."/>
            <person name="Gleason M.L."/>
            <person name="Xu J.R."/>
            <person name="Liu H."/>
            <person name="Zhang R."/>
            <person name="Sun G."/>
        </authorList>
    </citation>
    <scope>NUCLEOTIDE SEQUENCE [LARGE SCALE GENOMIC DNA]</scope>
    <source>
        <strain evidence="10 11">LNHT1506</strain>
    </source>
</reference>
<evidence type="ECO:0000259" key="9">
    <source>
        <dbReference type="PROSITE" id="PS50048"/>
    </source>
</evidence>
<dbReference type="CDD" id="cd12148">
    <property type="entry name" value="fungal_TF_MHR"/>
    <property type="match status" value="1"/>
</dbReference>